<evidence type="ECO:0000313" key="9">
    <source>
        <dbReference type="Proteomes" id="UP000502377"/>
    </source>
</evidence>
<evidence type="ECO:0000256" key="6">
    <source>
        <dbReference type="ARBA" id="ARBA00022989"/>
    </source>
</evidence>
<dbReference type="GO" id="GO:0005886">
    <property type="term" value="C:plasma membrane"/>
    <property type="evidence" value="ECO:0007669"/>
    <property type="project" value="UniProtKB-SubCell"/>
</dbReference>
<reference evidence="8 9" key="1">
    <citation type="submission" date="2016-07" db="EMBL/GenBank/DDBJ databases">
        <title>Comparative genomics of the Campylobacter concisus group.</title>
        <authorList>
            <person name="Miller W.G."/>
            <person name="Yee E."/>
            <person name="Chapman M.H."/>
            <person name="Huynh S."/>
            <person name="Bono J.L."/>
            <person name="On S.L.W."/>
            <person name="StLeger J."/>
            <person name="Foster G."/>
            <person name="Parker C.T."/>
        </authorList>
    </citation>
    <scope>NUCLEOTIDE SEQUENCE [LARGE SCALE GENOMIC DNA]</scope>
    <source>
        <strain evidence="8 9">ATCC 33238</strain>
    </source>
</reference>
<dbReference type="InterPro" id="IPR000522">
    <property type="entry name" value="ABC_transptr_permease_BtuC"/>
</dbReference>
<name>A0A6G5QL93_CAMRE</name>
<evidence type="ECO:0000256" key="7">
    <source>
        <dbReference type="ARBA" id="ARBA00023136"/>
    </source>
</evidence>
<keyword evidence="7" id="KW-0472">Membrane</keyword>
<evidence type="ECO:0000256" key="5">
    <source>
        <dbReference type="ARBA" id="ARBA00022692"/>
    </source>
</evidence>
<proteinExistence type="inferred from homology"/>
<dbReference type="Pfam" id="PF01032">
    <property type="entry name" value="FecCD"/>
    <property type="match status" value="1"/>
</dbReference>
<gene>
    <name evidence="8" type="primary">chuB</name>
    <name evidence="8" type="ORF">CRECT_0671</name>
</gene>
<dbReference type="FunFam" id="1.10.3470.10:FF:000001">
    <property type="entry name" value="Vitamin B12 ABC transporter permease BtuC"/>
    <property type="match status" value="1"/>
</dbReference>
<accession>A0A6G5QL93</accession>
<evidence type="ECO:0000256" key="3">
    <source>
        <dbReference type="ARBA" id="ARBA00022448"/>
    </source>
</evidence>
<dbReference type="PANTHER" id="PTHR30472">
    <property type="entry name" value="FERRIC ENTEROBACTIN TRANSPORT SYSTEM PERMEASE PROTEIN"/>
    <property type="match status" value="1"/>
</dbReference>
<sequence>MLTKNRVGVVLAALTVSLFIFSLSLGGADISWQDIIKFASGGEIDEIKETILLEIRLPRVIMAFLIGMLLASSGVVVQSVFLNPLADPYIIGIASAATFGAVAAYLLKLPDFYYGVFAFFSAAILSVLIFKLSKKGKSIATLLIIGIAFSSFLGAFTSFATYLIGEDSFKIVAWMMGYVGSANWGKITYISVPLVLSMAYFYFKRFELNVILSGDEEAQSLGVDVEKIKKRLLIVSSLAVAFSVAFTGMIGFVGLIIPHTLRMILKTSSNIVLIPISAFAGGFFLLACDTIGKSVLSPTEVPIGVVTAFFGAPFFLFLAIRSSRSI</sequence>
<dbReference type="SUPFAM" id="SSF81345">
    <property type="entry name" value="ABC transporter involved in vitamin B12 uptake, BtuC"/>
    <property type="match status" value="1"/>
</dbReference>
<dbReference type="KEGG" id="crx:CRECT_0671"/>
<evidence type="ECO:0000256" key="2">
    <source>
        <dbReference type="ARBA" id="ARBA00007935"/>
    </source>
</evidence>
<dbReference type="AlphaFoldDB" id="A0A6G5QL93"/>
<dbReference type="GO" id="GO:0022857">
    <property type="term" value="F:transmembrane transporter activity"/>
    <property type="evidence" value="ECO:0007669"/>
    <property type="project" value="InterPro"/>
</dbReference>
<dbReference type="CDD" id="cd06550">
    <property type="entry name" value="TM_ABC_iron-siderophores_like"/>
    <property type="match status" value="1"/>
</dbReference>
<dbReference type="RefSeq" id="WP_002944480.1">
    <property type="nucleotide sequence ID" value="NZ_CAURIV010000002.1"/>
</dbReference>
<comment type="similarity">
    <text evidence="2">Belongs to the binding-protein-dependent transport system permease family. FecCD subfamily.</text>
</comment>
<dbReference type="Proteomes" id="UP000502377">
    <property type="component" value="Chromosome"/>
</dbReference>
<keyword evidence="3" id="KW-0813">Transport</keyword>
<organism evidence="8 9">
    <name type="scientific">Campylobacter rectus</name>
    <name type="common">Wolinella recta</name>
    <dbReference type="NCBI Taxonomy" id="203"/>
    <lineage>
        <taxon>Bacteria</taxon>
        <taxon>Pseudomonadati</taxon>
        <taxon>Campylobacterota</taxon>
        <taxon>Epsilonproteobacteria</taxon>
        <taxon>Campylobacterales</taxon>
        <taxon>Campylobacteraceae</taxon>
        <taxon>Campylobacter</taxon>
    </lineage>
</organism>
<comment type="subcellular location">
    <subcellularLocation>
        <location evidence="1">Cell membrane</location>
        <topology evidence="1">Multi-pass membrane protein</topology>
    </subcellularLocation>
</comment>
<evidence type="ECO:0000256" key="1">
    <source>
        <dbReference type="ARBA" id="ARBA00004651"/>
    </source>
</evidence>
<keyword evidence="4" id="KW-1003">Cell membrane</keyword>
<evidence type="ECO:0000256" key="4">
    <source>
        <dbReference type="ARBA" id="ARBA00022475"/>
    </source>
</evidence>
<dbReference type="GO" id="GO:0033214">
    <property type="term" value="P:siderophore-iron import into cell"/>
    <property type="evidence" value="ECO:0007669"/>
    <property type="project" value="TreeGrafter"/>
</dbReference>
<dbReference type="PANTHER" id="PTHR30472:SF25">
    <property type="entry name" value="ABC TRANSPORTER PERMEASE PROTEIN MJ0876-RELATED"/>
    <property type="match status" value="1"/>
</dbReference>
<protein>
    <submittedName>
        <fullName evidence="8">Heme ABC transporter ChuBCD, permease protein</fullName>
    </submittedName>
</protein>
<evidence type="ECO:0000313" key="8">
    <source>
        <dbReference type="EMBL" id="QCD46357.1"/>
    </source>
</evidence>
<dbReference type="InterPro" id="IPR037294">
    <property type="entry name" value="ABC_BtuC-like"/>
</dbReference>
<keyword evidence="6" id="KW-1133">Transmembrane helix</keyword>
<dbReference type="EMBL" id="CP012543">
    <property type="protein sequence ID" value="QCD46357.1"/>
    <property type="molecule type" value="Genomic_DNA"/>
</dbReference>
<keyword evidence="5" id="KW-0812">Transmembrane</keyword>
<dbReference type="Gene3D" id="1.10.3470.10">
    <property type="entry name" value="ABC transporter involved in vitamin B12 uptake, BtuC"/>
    <property type="match status" value="1"/>
</dbReference>